<dbReference type="OrthoDB" id="9797178at2"/>
<dbReference type="RefSeq" id="WP_160884211.1">
    <property type="nucleotide sequence ID" value="NZ_WURB01000005.1"/>
</dbReference>
<dbReference type="CDD" id="cd04301">
    <property type="entry name" value="NAT_SF"/>
    <property type="match status" value="1"/>
</dbReference>
<feature type="domain" description="N-acetyltransferase" evidence="1">
    <location>
        <begin position="1"/>
        <end position="144"/>
    </location>
</feature>
<evidence type="ECO:0000259" key="1">
    <source>
        <dbReference type="PROSITE" id="PS51186"/>
    </source>
</evidence>
<dbReference type="Pfam" id="PF00583">
    <property type="entry name" value="Acetyltransf_1"/>
    <property type="match status" value="1"/>
</dbReference>
<dbReference type="GO" id="GO:0016747">
    <property type="term" value="F:acyltransferase activity, transferring groups other than amino-acyl groups"/>
    <property type="evidence" value="ECO:0007669"/>
    <property type="project" value="InterPro"/>
</dbReference>
<dbReference type="AlphaFoldDB" id="A0A7X3MR98"/>
<keyword evidence="3" id="KW-1185">Reference proteome</keyword>
<dbReference type="EMBL" id="WURB01000005">
    <property type="protein sequence ID" value="MXQ11625.1"/>
    <property type="molecule type" value="Genomic_DNA"/>
</dbReference>
<sequence length="164" mass="17864">MDIRVEEIADWSALYAICEAAFRQSGEADLVRRLHDDGELTLSLVAYADKPAGHVAFSRLTLHGTPDLKGCALAPLAVAPEFQRQGVGSVLVRLGIERLRADGYDLVLVLGEPDYYARFGFTPGLATQMKTPYEGPYLQALALSERGKNAHGPVSYARAFAELK</sequence>
<comment type="caution">
    <text evidence="2">The sequence shown here is derived from an EMBL/GenBank/DDBJ whole genome shotgun (WGS) entry which is preliminary data.</text>
</comment>
<name>A0A7X3MR98_9HYPH</name>
<proteinExistence type="predicted"/>
<organism evidence="2 3">
    <name type="scientific">Microvirga makkahensis</name>
    <dbReference type="NCBI Taxonomy" id="1128670"/>
    <lineage>
        <taxon>Bacteria</taxon>
        <taxon>Pseudomonadati</taxon>
        <taxon>Pseudomonadota</taxon>
        <taxon>Alphaproteobacteria</taxon>
        <taxon>Hyphomicrobiales</taxon>
        <taxon>Methylobacteriaceae</taxon>
        <taxon>Microvirga</taxon>
    </lineage>
</organism>
<reference evidence="2 3" key="1">
    <citation type="submission" date="2019-12" db="EMBL/GenBank/DDBJ databases">
        <authorList>
            <person name="Yuan C.-G."/>
        </authorList>
    </citation>
    <scope>NUCLEOTIDE SEQUENCE [LARGE SCALE GENOMIC DNA]</scope>
    <source>
        <strain evidence="2 3">KCTC 23863</strain>
    </source>
</reference>
<dbReference type="InterPro" id="IPR016181">
    <property type="entry name" value="Acyl_CoA_acyltransferase"/>
</dbReference>
<dbReference type="InterPro" id="IPR000182">
    <property type="entry name" value="GNAT_dom"/>
</dbReference>
<gene>
    <name evidence="2" type="ORF">GR328_09165</name>
</gene>
<evidence type="ECO:0000313" key="3">
    <source>
        <dbReference type="Proteomes" id="UP000436483"/>
    </source>
</evidence>
<dbReference type="Gene3D" id="3.40.630.30">
    <property type="match status" value="1"/>
</dbReference>
<dbReference type="SUPFAM" id="SSF55729">
    <property type="entry name" value="Acyl-CoA N-acyltransferases (Nat)"/>
    <property type="match status" value="1"/>
</dbReference>
<dbReference type="PROSITE" id="PS51186">
    <property type="entry name" value="GNAT"/>
    <property type="match status" value="1"/>
</dbReference>
<accession>A0A7X3MR98</accession>
<evidence type="ECO:0000313" key="2">
    <source>
        <dbReference type="EMBL" id="MXQ11625.1"/>
    </source>
</evidence>
<dbReference type="Proteomes" id="UP000436483">
    <property type="component" value="Unassembled WGS sequence"/>
</dbReference>
<keyword evidence="2" id="KW-0808">Transferase</keyword>
<reference evidence="2 3" key="2">
    <citation type="submission" date="2020-01" db="EMBL/GenBank/DDBJ databases">
        <title>Microvirga sp. nov., an arsenate reduction bacterium isolated from Tibet hotspring sediments.</title>
        <authorList>
            <person name="Xian W.-D."/>
            <person name="Li W.-J."/>
        </authorList>
    </citation>
    <scope>NUCLEOTIDE SEQUENCE [LARGE SCALE GENOMIC DNA]</scope>
    <source>
        <strain evidence="2 3">KCTC 23863</strain>
    </source>
</reference>
<protein>
    <submittedName>
        <fullName evidence="2">GNAT family N-acetyltransferase</fullName>
    </submittedName>
</protein>